<dbReference type="GO" id="GO:0016559">
    <property type="term" value="P:peroxisome fission"/>
    <property type="evidence" value="ECO:0007669"/>
    <property type="project" value="InterPro"/>
</dbReference>
<sequence>MVNKIDFRLWVMHLMKISSTLAGRDKLIRLVQYLSRLQIRFLLNNKCSSQLNLEQWRKLVRHLNSTRKLLRVGKAPEYVQAAVNIITIDKADHFLQYLLSLRQLLLAGYITLDNVTVLDSLGVYPWKTARRIQVEASRLWLGAIICGLVAQLYFFYNLKHLPDTKQASNSAKILHFKHAANTLQLLAALFDLPIACSAAKIFNFSDGVISVCGAASSLVGIANI</sequence>
<comment type="caution">
    <text evidence="6">The sequence shown here is derived from an EMBL/GenBank/DDBJ whole genome shotgun (WGS) entry which is preliminary data.</text>
</comment>
<dbReference type="EMBL" id="AFQF01003669">
    <property type="protein sequence ID" value="EGU74472.1"/>
    <property type="molecule type" value="Genomic_DNA"/>
</dbReference>
<evidence type="ECO:0000313" key="6">
    <source>
        <dbReference type="EMBL" id="EGU74472.1"/>
    </source>
</evidence>
<accession>F9G8N8</accession>
<evidence type="ECO:0000256" key="5">
    <source>
        <dbReference type="SAM" id="Phobius"/>
    </source>
</evidence>
<evidence type="ECO:0000256" key="3">
    <source>
        <dbReference type="ARBA" id="ARBA00023140"/>
    </source>
</evidence>
<dbReference type="PANTHER" id="PTHR12652:SF50">
    <property type="entry name" value="PEROXIN 11"/>
    <property type="match status" value="1"/>
</dbReference>
<evidence type="ECO:0008006" key="7">
    <source>
        <dbReference type="Google" id="ProtNLM"/>
    </source>
</evidence>
<evidence type="ECO:0000256" key="4">
    <source>
        <dbReference type="ARBA" id="ARBA00046271"/>
    </source>
</evidence>
<organism evidence="6">
    <name type="scientific">Fusarium oxysporum (strain Fo5176)</name>
    <name type="common">Fusarium vascular wilt</name>
    <dbReference type="NCBI Taxonomy" id="660025"/>
    <lineage>
        <taxon>Eukaryota</taxon>
        <taxon>Fungi</taxon>
        <taxon>Dikarya</taxon>
        <taxon>Ascomycota</taxon>
        <taxon>Pezizomycotina</taxon>
        <taxon>Sordariomycetes</taxon>
        <taxon>Hypocreomycetidae</taxon>
        <taxon>Hypocreales</taxon>
        <taxon>Nectriaceae</taxon>
        <taxon>Fusarium</taxon>
        <taxon>Fusarium oxysporum species complex</taxon>
    </lineage>
</organism>
<dbReference type="GO" id="GO:0005778">
    <property type="term" value="C:peroxisomal membrane"/>
    <property type="evidence" value="ECO:0007669"/>
    <property type="project" value="UniProtKB-SubCell"/>
</dbReference>
<evidence type="ECO:0000256" key="1">
    <source>
        <dbReference type="ARBA" id="ARBA00022593"/>
    </source>
</evidence>
<dbReference type="PANTHER" id="PTHR12652">
    <property type="entry name" value="PEROXISOMAL BIOGENESIS FACTOR 11"/>
    <property type="match status" value="1"/>
</dbReference>
<gene>
    <name evidence="6" type="ORF">FOXB_15020</name>
</gene>
<reference evidence="6" key="1">
    <citation type="journal article" date="2012" name="Mol. Plant Microbe Interact.">
        <title>A highly conserved effector in Fusarium oxysporum is required for full virulence on Arabidopsis.</title>
        <authorList>
            <person name="Thatcher L.F."/>
            <person name="Gardiner D.M."/>
            <person name="Kazan K."/>
            <person name="Manners J."/>
        </authorList>
    </citation>
    <scope>NUCLEOTIDE SEQUENCE [LARGE SCALE GENOMIC DNA]</scope>
    <source>
        <strain evidence="6">Fo5176</strain>
    </source>
</reference>
<proteinExistence type="predicted"/>
<comment type="subcellular location">
    <subcellularLocation>
        <location evidence="4">Peroxisome membrane</location>
    </subcellularLocation>
</comment>
<dbReference type="AlphaFoldDB" id="F9G8N8"/>
<protein>
    <recommendedName>
        <fullName evidence="7">Peroxisomal membrane protein PMP27</fullName>
    </recommendedName>
</protein>
<keyword evidence="1" id="KW-0962">Peroxisome biogenesis</keyword>
<name>F9G8N8_FUSOF</name>
<dbReference type="Pfam" id="PF05648">
    <property type="entry name" value="PEX11"/>
    <property type="match status" value="1"/>
</dbReference>
<keyword evidence="2 5" id="KW-0472">Membrane</keyword>
<feature type="transmembrane region" description="Helical" evidence="5">
    <location>
        <begin position="139"/>
        <end position="156"/>
    </location>
</feature>
<evidence type="ECO:0000256" key="2">
    <source>
        <dbReference type="ARBA" id="ARBA00023136"/>
    </source>
</evidence>
<keyword evidence="5" id="KW-0812">Transmembrane</keyword>
<dbReference type="OrthoDB" id="411017at2759"/>
<keyword evidence="5" id="KW-1133">Transmembrane helix</keyword>
<dbReference type="InterPro" id="IPR008733">
    <property type="entry name" value="PEX11"/>
</dbReference>
<dbReference type="STRING" id="660025.F9G8N8"/>
<keyword evidence="3" id="KW-0576">Peroxisome</keyword>